<evidence type="ECO:0000313" key="2">
    <source>
        <dbReference type="EMBL" id="MBP2436304.1"/>
    </source>
</evidence>
<reference evidence="2 3" key="1">
    <citation type="submission" date="2021-03" db="EMBL/GenBank/DDBJ databases">
        <title>Sequencing the genomes of 1000 actinobacteria strains.</title>
        <authorList>
            <person name="Klenk H.-P."/>
        </authorList>
    </citation>
    <scope>NUCLEOTIDE SEQUENCE [LARGE SCALE GENOMIC DNA]</scope>
    <source>
        <strain evidence="2 3">DSM 24221</strain>
    </source>
</reference>
<protein>
    <submittedName>
        <fullName evidence="2">NADPH:quinone reductase-like Zn-dependent oxidoreductase</fullName>
    </submittedName>
</protein>
<dbReference type="EMBL" id="JAGIOL010000001">
    <property type="protein sequence ID" value="MBP2436304.1"/>
    <property type="molecule type" value="Genomic_DNA"/>
</dbReference>
<name>A0ABS4ZG98_9MICO</name>
<comment type="caution">
    <text evidence="2">The sequence shown here is derived from an EMBL/GenBank/DDBJ whole genome shotgun (WGS) entry which is preliminary data.</text>
</comment>
<dbReference type="Pfam" id="PF08240">
    <property type="entry name" value="ADH_N"/>
    <property type="match status" value="1"/>
</dbReference>
<sequence>MPLRGGRVLGLDVAGTVHSVGAGVTDVVAGDVVFGTAIVGDGSLAEFARARVDRLTPKPERLSLPEAAAVRCDHRHRRSST</sequence>
<dbReference type="PANTHER" id="PTHR11695:SF294">
    <property type="entry name" value="RETICULON-4-INTERACTING PROTEIN 1, MITOCHONDRIAL"/>
    <property type="match status" value="1"/>
</dbReference>
<proteinExistence type="predicted"/>
<dbReference type="Gene3D" id="3.90.180.10">
    <property type="entry name" value="Medium-chain alcohol dehydrogenases, catalytic domain"/>
    <property type="match status" value="1"/>
</dbReference>
<dbReference type="RefSeq" id="WP_378730649.1">
    <property type="nucleotide sequence ID" value="NZ_CP049253.1"/>
</dbReference>
<feature type="domain" description="Alcohol dehydrogenase-like N-terminal" evidence="1">
    <location>
        <begin position="7"/>
        <end position="59"/>
    </location>
</feature>
<accession>A0ABS4ZG98</accession>
<keyword evidence="3" id="KW-1185">Reference proteome</keyword>
<dbReference type="SUPFAM" id="SSF50129">
    <property type="entry name" value="GroES-like"/>
    <property type="match status" value="1"/>
</dbReference>
<evidence type="ECO:0000313" key="3">
    <source>
        <dbReference type="Proteomes" id="UP001519362"/>
    </source>
</evidence>
<dbReference type="Proteomes" id="UP001519362">
    <property type="component" value="Unassembled WGS sequence"/>
</dbReference>
<gene>
    <name evidence="2" type="ORF">JOF34_000890</name>
</gene>
<evidence type="ECO:0000259" key="1">
    <source>
        <dbReference type="Pfam" id="PF08240"/>
    </source>
</evidence>
<dbReference type="PANTHER" id="PTHR11695">
    <property type="entry name" value="ALCOHOL DEHYDROGENASE RELATED"/>
    <property type="match status" value="1"/>
</dbReference>
<organism evidence="2 3">
    <name type="scientific">Microbacterium amylolyticum</name>
    <dbReference type="NCBI Taxonomy" id="936337"/>
    <lineage>
        <taxon>Bacteria</taxon>
        <taxon>Bacillati</taxon>
        <taxon>Actinomycetota</taxon>
        <taxon>Actinomycetes</taxon>
        <taxon>Micrococcales</taxon>
        <taxon>Microbacteriaceae</taxon>
        <taxon>Microbacterium</taxon>
    </lineage>
</organism>
<dbReference type="InterPro" id="IPR013154">
    <property type="entry name" value="ADH-like_N"/>
</dbReference>
<dbReference type="InterPro" id="IPR050700">
    <property type="entry name" value="YIM1/Zinc_Alcohol_DH_Fams"/>
</dbReference>
<dbReference type="InterPro" id="IPR011032">
    <property type="entry name" value="GroES-like_sf"/>
</dbReference>